<gene>
    <name evidence="1" type="ORF">NG821_08730</name>
</gene>
<proteinExistence type="predicted"/>
<name>A0ABT1C008_9BACT</name>
<sequence>MEEVEGIEIKFFTKYDHFTRQGMVKKYFLKIYRNLHFIRLYPSEALSEPLFRTWHFLWRIGKSA</sequence>
<dbReference type="EMBL" id="JAMXLY010000033">
    <property type="protein sequence ID" value="MCO6025918.1"/>
    <property type="molecule type" value="Genomic_DNA"/>
</dbReference>
<accession>A0ABT1C008</accession>
<protein>
    <submittedName>
        <fullName evidence="1">Uncharacterized protein</fullName>
    </submittedName>
</protein>
<comment type="caution">
    <text evidence="1">The sequence shown here is derived from an EMBL/GenBank/DDBJ whole genome shotgun (WGS) entry which is preliminary data.</text>
</comment>
<dbReference type="Proteomes" id="UP001204015">
    <property type="component" value="Unassembled WGS sequence"/>
</dbReference>
<reference evidence="1 2" key="1">
    <citation type="submission" date="2022-06" db="EMBL/GenBank/DDBJ databases">
        <title>A taxonomic note on the genus Prevotella: Description of four novel genera and emended description of the genera Hallella and Xylanibacter.</title>
        <authorList>
            <person name="Hitch T.C.A."/>
        </authorList>
    </citation>
    <scope>NUCLEOTIDE SEQUENCE [LARGE SCALE GENOMIC DNA]</scope>
    <source>
        <strain evidence="1 2">DSM 100619</strain>
    </source>
</reference>
<keyword evidence="2" id="KW-1185">Reference proteome</keyword>
<dbReference type="RefSeq" id="WP_252761276.1">
    <property type="nucleotide sequence ID" value="NZ_JAMXLY010000033.1"/>
</dbReference>
<evidence type="ECO:0000313" key="1">
    <source>
        <dbReference type="EMBL" id="MCO6025918.1"/>
    </source>
</evidence>
<evidence type="ECO:0000313" key="2">
    <source>
        <dbReference type="Proteomes" id="UP001204015"/>
    </source>
</evidence>
<organism evidence="1 2">
    <name type="scientific">Segatella cerevisiae</name>
    <dbReference type="NCBI Taxonomy" id="2053716"/>
    <lineage>
        <taxon>Bacteria</taxon>
        <taxon>Pseudomonadati</taxon>
        <taxon>Bacteroidota</taxon>
        <taxon>Bacteroidia</taxon>
        <taxon>Bacteroidales</taxon>
        <taxon>Prevotellaceae</taxon>
        <taxon>Segatella</taxon>
    </lineage>
</organism>